<sequence length="323" mass="36878">MKEIVFIKQNLAKWKNVEQRLDNIQAESPESLSNLYFDITSDLSFAQTNYPSSPITNYLNDIALTLHINIYSSKQESWRRLITFWTQEVPDTVYKTRYYHLLSLIILAVSMLIGIVSTIGDPDFPNTILGPSYISMTLDNIAEGKPMAVYASEGEFLSFFYITLNNLWVDIRTFASGLITCYGTITSLLYNGIMVGCFETFLYQQGVFKESFFTVFVHGTLEIATMVISGAAGLALGLGWIVPGTYSRKIAFKRSAMQGLRIFVGVVPITITAGFIEGYITRHTEWPFFVRGLIIFLSLCFILFYYIYLPYKRNVYDKRQKKD</sequence>
<accession>A0ABS6YD30</accession>
<dbReference type="PANTHER" id="PTHR35337">
    <property type="entry name" value="SLR1478 PROTEIN"/>
    <property type="match status" value="1"/>
</dbReference>
<dbReference type="InterPro" id="IPR002798">
    <property type="entry name" value="SpoIIM-like"/>
</dbReference>
<dbReference type="PANTHER" id="PTHR35337:SF1">
    <property type="entry name" value="SLR1478 PROTEIN"/>
    <property type="match status" value="1"/>
</dbReference>
<feature type="transmembrane region" description="Helical" evidence="1">
    <location>
        <begin position="98"/>
        <end position="119"/>
    </location>
</feature>
<evidence type="ECO:0000313" key="3">
    <source>
        <dbReference type="Proteomes" id="UP000788426"/>
    </source>
</evidence>
<proteinExistence type="predicted"/>
<feature type="transmembrane region" description="Helical" evidence="1">
    <location>
        <begin position="147"/>
        <end position="169"/>
    </location>
</feature>
<feature type="transmembrane region" description="Helical" evidence="1">
    <location>
        <begin position="262"/>
        <end position="280"/>
    </location>
</feature>
<evidence type="ECO:0000313" key="2">
    <source>
        <dbReference type="EMBL" id="MBW4769467.1"/>
    </source>
</evidence>
<dbReference type="Pfam" id="PF01944">
    <property type="entry name" value="SpoIIM"/>
    <property type="match status" value="1"/>
</dbReference>
<organism evidence="2 3">
    <name type="scientific">Hoylesella nanceiensis</name>
    <dbReference type="NCBI Taxonomy" id="425941"/>
    <lineage>
        <taxon>Bacteria</taxon>
        <taxon>Pseudomonadati</taxon>
        <taxon>Bacteroidota</taxon>
        <taxon>Bacteroidia</taxon>
        <taxon>Bacteroidales</taxon>
        <taxon>Prevotellaceae</taxon>
        <taxon>Hoylesella</taxon>
    </lineage>
</organism>
<comment type="caution">
    <text evidence="2">The sequence shown here is derived from an EMBL/GenBank/DDBJ whole genome shotgun (WGS) entry which is preliminary data.</text>
</comment>
<name>A0ABS6YD30_9BACT</name>
<keyword evidence="1" id="KW-0472">Membrane</keyword>
<feature type="transmembrane region" description="Helical" evidence="1">
    <location>
        <begin position="223"/>
        <end position="242"/>
    </location>
</feature>
<reference evidence="2 3" key="1">
    <citation type="submission" date="2021-07" db="EMBL/GenBank/DDBJ databases">
        <title>Genomic diversity and antimicrobial resistance of Prevotella spp. isolated from chronic lung disease airways.</title>
        <authorList>
            <person name="Webb K.A."/>
            <person name="Olagoke O.S."/>
            <person name="Baird T."/>
            <person name="Neill J."/>
            <person name="Pham A."/>
            <person name="Wells T.J."/>
            <person name="Ramsay K.A."/>
            <person name="Bell S.C."/>
            <person name="Sarovich D.S."/>
            <person name="Price E.P."/>
        </authorList>
    </citation>
    <scope>NUCLEOTIDE SEQUENCE [LARGE SCALE GENOMIC DNA]</scope>
    <source>
        <strain evidence="2 3">SCHI0011.S.12</strain>
    </source>
</reference>
<keyword evidence="3" id="KW-1185">Reference proteome</keyword>
<gene>
    <name evidence="2" type="ORF">KZO38_06785</name>
</gene>
<dbReference type="RefSeq" id="WP_219408635.1">
    <property type="nucleotide sequence ID" value="NZ_CAJZHJ010000009.1"/>
</dbReference>
<keyword evidence="1" id="KW-1133">Transmembrane helix</keyword>
<dbReference type="EMBL" id="JAHXCT010000004">
    <property type="protein sequence ID" value="MBW4769467.1"/>
    <property type="molecule type" value="Genomic_DNA"/>
</dbReference>
<feature type="transmembrane region" description="Helical" evidence="1">
    <location>
        <begin position="181"/>
        <end position="203"/>
    </location>
</feature>
<evidence type="ECO:0000256" key="1">
    <source>
        <dbReference type="SAM" id="Phobius"/>
    </source>
</evidence>
<feature type="transmembrane region" description="Helical" evidence="1">
    <location>
        <begin position="286"/>
        <end position="309"/>
    </location>
</feature>
<dbReference type="Proteomes" id="UP000788426">
    <property type="component" value="Unassembled WGS sequence"/>
</dbReference>
<keyword evidence="1" id="KW-0812">Transmembrane</keyword>
<protein>
    <submittedName>
        <fullName evidence="2">Stage II sporulation protein M</fullName>
    </submittedName>
</protein>